<gene>
    <name evidence="2" type="ORF">PHISCL_01949</name>
</gene>
<evidence type="ECO:0000256" key="1">
    <source>
        <dbReference type="SAM" id="MobiDB-lite"/>
    </source>
</evidence>
<feature type="compositionally biased region" description="Polar residues" evidence="1">
    <location>
        <begin position="55"/>
        <end position="80"/>
    </location>
</feature>
<keyword evidence="3" id="KW-1185">Reference proteome</keyword>
<organism evidence="2 3">
    <name type="scientific">Aspergillus sclerotialis</name>
    <dbReference type="NCBI Taxonomy" id="2070753"/>
    <lineage>
        <taxon>Eukaryota</taxon>
        <taxon>Fungi</taxon>
        <taxon>Dikarya</taxon>
        <taxon>Ascomycota</taxon>
        <taxon>Pezizomycotina</taxon>
        <taxon>Eurotiomycetes</taxon>
        <taxon>Eurotiomycetidae</taxon>
        <taxon>Eurotiales</taxon>
        <taxon>Aspergillaceae</taxon>
        <taxon>Aspergillus</taxon>
        <taxon>Aspergillus subgen. Polypaecilum</taxon>
    </lineage>
</organism>
<protein>
    <submittedName>
        <fullName evidence="2">Uncharacterized protein</fullName>
    </submittedName>
</protein>
<feature type="compositionally biased region" description="Basic and acidic residues" evidence="1">
    <location>
        <begin position="30"/>
        <end position="44"/>
    </location>
</feature>
<proteinExistence type="predicted"/>
<sequence>MFICTTKFDIEEKELAFINQYLLMEEREVANKEKDAQAQDKLDPISDNEEDSVPIRNQPTTGMACQFNSNKRQRNTITASESEREEG</sequence>
<evidence type="ECO:0000313" key="2">
    <source>
        <dbReference type="EMBL" id="RJE25686.1"/>
    </source>
</evidence>
<reference evidence="3" key="1">
    <citation type="submission" date="2017-02" db="EMBL/GenBank/DDBJ databases">
        <authorList>
            <person name="Tafer H."/>
            <person name="Lopandic K."/>
        </authorList>
    </citation>
    <scope>NUCLEOTIDE SEQUENCE [LARGE SCALE GENOMIC DNA]</scope>
    <source>
        <strain evidence="3">CBS 366.77</strain>
    </source>
</reference>
<accession>A0A3A2ZRN1</accession>
<feature type="region of interest" description="Disordered" evidence="1">
    <location>
        <begin position="30"/>
        <end position="87"/>
    </location>
</feature>
<dbReference type="AlphaFoldDB" id="A0A3A2ZRN1"/>
<dbReference type="Proteomes" id="UP000266188">
    <property type="component" value="Unassembled WGS sequence"/>
</dbReference>
<name>A0A3A2ZRN1_9EURO</name>
<evidence type="ECO:0000313" key="3">
    <source>
        <dbReference type="Proteomes" id="UP000266188"/>
    </source>
</evidence>
<comment type="caution">
    <text evidence="2">The sequence shown here is derived from an EMBL/GenBank/DDBJ whole genome shotgun (WGS) entry which is preliminary data.</text>
</comment>
<dbReference type="EMBL" id="MVGC01000040">
    <property type="protein sequence ID" value="RJE25686.1"/>
    <property type="molecule type" value="Genomic_DNA"/>
</dbReference>